<dbReference type="RefSeq" id="WP_021695270.1">
    <property type="nucleotide sequence ID" value="NZ_BATB01000066.1"/>
</dbReference>
<dbReference type="eggNOG" id="COG0524">
    <property type="taxonomic scope" value="Bacteria"/>
</dbReference>
<keyword evidence="4" id="KW-0472">Membrane</keyword>
<dbReference type="InterPro" id="IPR029056">
    <property type="entry name" value="Ribokinase-like"/>
</dbReference>
<keyword evidence="4" id="KW-1133">Transmembrane helix</keyword>
<evidence type="ECO:0000313" key="6">
    <source>
        <dbReference type="EMBL" id="GAD57171.1"/>
    </source>
</evidence>
<dbReference type="AlphaFoldDB" id="U2YP68"/>
<protein>
    <submittedName>
        <fullName evidence="6">2-dehydro-3-deoxygluconate kinase</fullName>
    </submittedName>
</protein>
<dbReference type="PANTHER" id="PTHR43085">
    <property type="entry name" value="HEXOKINASE FAMILY MEMBER"/>
    <property type="match status" value="1"/>
</dbReference>
<dbReference type="CDD" id="cd01166">
    <property type="entry name" value="KdgK"/>
    <property type="match status" value="1"/>
</dbReference>
<comment type="similarity">
    <text evidence="1">Belongs to the carbohydrate kinase PfkB family.</text>
</comment>
<feature type="domain" description="Carbohydrate kinase PfkB" evidence="5">
    <location>
        <begin position="3"/>
        <end position="228"/>
    </location>
</feature>
<dbReference type="SUPFAM" id="SSF53613">
    <property type="entry name" value="Ribokinase-like"/>
    <property type="match status" value="1"/>
</dbReference>
<accession>U2YP68</accession>
<dbReference type="STRING" id="1337093.MBELCI_3223"/>
<evidence type="ECO:0000256" key="2">
    <source>
        <dbReference type="ARBA" id="ARBA00022679"/>
    </source>
</evidence>
<dbReference type="EMBL" id="BATB01000066">
    <property type="protein sequence ID" value="GAD57171.1"/>
    <property type="molecule type" value="Genomic_DNA"/>
</dbReference>
<evidence type="ECO:0000259" key="5">
    <source>
        <dbReference type="Pfam" id="PF00294"/>
    </source>
</evidence>
<keyword evidence="3 6" id="KW-0418">Kinase</keyword>
<evidence type="ECO:0000256" key="1">
    <source>
        <dbReference type="ARBA" id="ARBA00010688"/>
    </source>
</evidence>
<dbReference type="GO" id="GO:0006974">
    <property type="term" value="P:DNA damage response"/>
    <property type="evidence" value="ECO:0007669"/>
    <property type="project" value="TreeGrafter"/>
</dbReference>
<comment type="caution">
    <text evidence="6">The sequence shown here is derived from an EMBL/GenBank/DDBJ whole genome shotgun (WGS) entry which is preliminary data.</text>
</comment>
<gene>
    <name evidence="6" type="ORF">MBELCI_3223</name>
</gene>
<keyword evidence="7" id="KW-1185">Reference proteome</keyword>
<keyword evidence="2" id="KW-0808">Transferase</keyword>
<evidence type="ECO:0000256" key="3">
    <source>
        <dbReference type="ARBA" id="ARBA00022777"/>
    </source>
</evidence>
<proteinExistence type="inferred from homology"/>
<dbReference type="Proteomes" id="UP000016566">
    <property type="component" value="Unassembled WGS sequence"/>
</dbReference>
<dbReference type="GO" id="GO:0019698">
    <property type="term" value="P:D-galacturonate catabolic process"/>
    <property type="evidence" value="ECO:0007669"/>
    <property type="project" value="TreeGrafter"/>
</dbReference>
<reference evidence="6" key="1">
    <citation type="journal article" date="2013" name="Genome Announc.">
        <title>Draft Genome Sequence of Loktanella cinnabarina LL-001T, Isolated from Deep-Sea Floor Sediment.</title>
        <authorList>
            <person name="Nishi S."/>
            <person name="Tsubouchi T."/>
            <person name="Takaki Y."/>
            <person name="Koyanagi R."/>
            <person name="Satoh N."/>
            <person name="Maruyama T."/>
            <person name="Hatada Y."/>
        </authorList>
    </citation>
    <scope>NUCLEOTIDE SEQUENCE [LARGE SCALE GENOMIC DNA]</scope>
    <source>
        <strain evidence="6">LL-001</strain>
    </source>
</reference>
<feature type="transmembrane region" description="Helical" evidence="4">
    <location>
        <begin position="59"/>
        <end position="77"/>
    </location>
</feature>
<dbReference type="Pfam" id="PF00294">
    <property type="entry name" value="PfkB"/>
    <property type="match status" value="1"/>
</dbReference>
<dbReference type="GO" id="GO:0005829">
    <property type="term" value="C:cytosol"/>
    <property type="evidence" value="ECO:0007669"/>
    <property type="project" value="TreeGrafter"/>
</dbReference>
<dbReference type="Gene3D" id="3.40.1190.20">
    <property type="match status" value="1"/>
</dbReference>
<dbReference type="GO" id="GO:0008673">
    <property type="term" value="F:2-dehydro-3-deoxygluconokinase activity"/>
    <property type="evidence" value="ECO:0007669"/>
    <property type="project" value="TreeGrafter"/>
</dbReference>
<dbReference type="PANTHER" id="PTHR43085:SF15">
    <property type="entry name" value="2-DEHYDRO-3-DEOXYGLUCONOKINASE"/>
    <property type="match status" value="1"/>
</dbReference>
<evidence type="ECO:0000256" key="4">
    <source>
        <dbReference type="SAM" id="Phobius"/>
    </source>
</evidence>
<dbReference type="GO" id="GO:0042840">
    <property type="term" value="P:D-glucuronate catabolic process"/>
    <property type="evidence" value="ECO:0007669"/>
    <property type="project" value="TreeGrafter"/>
</dbReference>
<organism evidence="6 7">
    <name type="scientific">Limimaricola cinnabarinus LL-001</name>
    <dbReference type="NCBI Taxonomy" id="1337093"/>
    <lineage>
        <taxon>Bacteria</taxon>
        <taxon>Pseudomonadati</taxon>
        <taxon>Pseudomonadota</taxon>
        <taxon>Alphaproteobacteria</taxon>
        <taxon>Rhodobacterales</taxon>
        <taxon>Paracoccaceae</taxon>
        <taxon>Limimaricola</taxon>
    </lineage>
</organism>
<dbReference type="InterPro" id="IPR011611">
    <property type="entry name" value="PfkB_dom"/>
</dbReference>
<evidence type="ECO:0000313" key="7">
    <source>
        <dbReference type="Proteomes" id="UP000016566"/>
    </source>
</evidence>
<dbReference type="InterPro" id="IPR050306">
    <property type="entry name" value="PfkB_Carbo_kinase"/>
</dbReference>
<name>U2YP68_9RHOB</name>
<sequence>MGCDRVRRDPARGPGLYAIETDEAGERSFAYWRDASAARRMFGADDAPDFSALDGASHVFLSAITLAILSPAIRAALIDRLQEMRAKGVTICFDSNYRPRLWESVGAAREAVARAWSITDIGFPSIDDETALFGGTEADALRRLRGYGMSLCVLKRGAEGPRLLVPRQSGPEPVFDRAAHVIDTTGAGDAFDGTFLAAWLGWRGMSEALRLAHEVASSVVATPGAILPDMAKAEDEAEGGLRGVG</sequence>
<keyword evidence="4" id="KW-0812">Transmembrane</keyword>